<dbReference type="Proteomes" id="UP000182229">
    <property type="component" value="Unassembled WGS sequence"/>
</dbReference>
<protein>
    <recommendedName>
        <fullName evidence="3">Polyprenyl synthetase</fullName>
    </recommendedName>
</protein>
<dbReference type="STRING" id="83449.BON30_20465"/>
<evidence type="ECO:0000313" key="1">
    <source>
        <dbReference type="EMBL" id="OJH38617.1"/>
    </source>
</evidence>
<reference evidence="2" key="1">
    <citation type="submission" date="2016-11" db="EMBL/GenBank/DDBJ databases">
        <authorList>
            <person name="Shukria A."/>
            <person name="Stevens D.C."/>
        </authorList>
    </citation>
    <scope>NUCLEOTIDE SEQUENCE [LARGE SCALE GENOMIC DNA]</scope>
    <source>
        <strain evidence="2">Cbfe23</strain>
    </source>
</reference>
<dbReference type="Gene3D" id="1.10.600.10">
    <property type="entry name" value="Farnesyl Diphosphate Synthase"/>
    <property type="match status" value="1"/>
</dbReference>
<dbReference type="RefSeq" id="WP_071900065.1">
    <property type="nucleotide sequence ID" value="NZ_MPIN01000005.1"/>
</dbReference>
<proteinExistence type="predicted"/>
<gene>
    <name evidence="1" type="ORF">BON30_20465</name>
</gene>
<organism evidence="1 2">
    <name type="scientific">Cystobacter ferrugineus</name>
    <dbReference type="NCBI Taxonomy" id="83449"/>
    <lineage>
        <taxon>Bacteria</taxon>
        <taxon>Pseudomonadati</taxon>
        <taxon>Myxococcota</taxon>
        <taxon>Myxococcia</taxon>
        <taxon>Myxococcales</taxon>
        <taxon>Cystobacterineae</taxon>
        <taxon>Archangiaceae</taxon>
        <taxon>Cystobacter</taxon>
    </lineage>
</organism>
<sequence length="372" mass="42139">MNKDLVALQYPQLFQGVFARRREVFVPLVEDARRSLHTLPVPEALRPFYDTVVRDNPQPSFMLLPLMFLAMAEASGGIQAVHRRFLPVLLLTMEICAIVDDTVDRTPMRSGRRTFALRFGEPSTTPFVGSLIALAAQEAARVEPHLLGATMNLFTELYALQIWERQHLYPNEALFARWLDNRYRENTLGVSFGLDTALRLNGRPPLPSRVVEAFGRIFQDVDDLVNIIEDRRAEGENDDVLMGAVTRPLLVTLENQPSLRTDVANLWRVCRVMTGASASAVHKTPAHLNPTIAKIYRPIHEAILDVGVRGTVRHVLADYRTTVMCSPPEFRPAIQEMTRTWVDRLRRCKGNELITEEEIRHSLGEDEPQEAA</sequence>
<dbReference type="EMBL" id="MPIN01000005">
    <property type="protein sequence ID" value="OJH38617.1"/>
    <property type="molecule type" value="Genomic_DNA"/>
</dbReference>
<comment type="caution">
    <text evidence="1">The sequence shown here is derived from an EMBL/GenBank/DDBJ whole genome shotgun (WGS) entry which is preliminary data.</text>
</comment>
<dbReference type="AlphaFoldDB" id="A0A1L9B8N4"/>
<reference evidence="1 2" key="2">
    <citation type="submission" date="2016-12" db="EMBL/GenBank/DDBJ databases">
        <title>Draft Genome Sequence of Cystobacter ferrugineus Strain Cbfe23.</title>
        <authorList>
            <person name="Akbar S."/>
            <person name="Dowd S.E."/>
            <person name="Stevens D.C."/>
        </authorList>
    </citation>
    <scope>NUCLEOTIDE SEQUENCE [LARGE SCALE GENOMIC DNA]</scope>
    <source>
        <strain evidence="1 2">Cbfe23</strain>
    </source>
</reference>
<keyword evidence="2" id="KW-1185">Reference proteome</keyword>
<dbReference type="InterPro" id="IPR008949">
    <property type="entry name" value="Isoprenoid_synthase_dom_sf"/>
</dbReference>
<evidence type="ECO:0000313" key="2">
    <source>
        <dbReference type="Proteomes" id="UP000182229"/>
    </source>
</evidence>
<dbReference type="GO" id="GO:0004659">
    <property type="term" value="F:prenyltransferase activity"/>
    <property type="evidence" value="ECO:0007669"/>
    <property type="project" value="InterPro"/>
</dbReference>
<evidence type="ECO:0008006" key="3">
    <source>
        <dbReference type="Google" id="ProtNLM"/>
    </source>
</evidence>
<dbReference type="GO" id="GO:0008299">
    <property type="term" value="P:isoprenoid biosynthetic process"/>
    <property type="evidence" value="ECO:0007669"/>
    <property type="project" value="InterPro"/>
</dbReference>
<dbReference type="CDD" id="cd00385">
    <property type="entry name" value="Isoprenoid_Biosyn_C1"/>
    <property type="match status" value="1"/>
</dbReference>
<dbReference type="SUPFAM" id="SSF48576">
    <property type="entry name" value="Terpenoid synthases"/>
    <property type="match status" value="1"/>
</dbReference>
<accession>A0A1L9B8N4</accession>
<name>A0A1L9B8N4_9BACT</name>